<gene>
    <name evidence="2" type="ORF">ABUE31_17520</name>
</gene>
<feature type="transmembrane region" description="Helical" evidence="1">
    <location>
        <begin position="12"/>
        <end position="34"/>
    </location>
</feature>
<feature type="transmembrane region" description="Helical" evidence="1">
    <location>
        <begin position="70"/>
        <end position="89"/>
    </location>
</feature>
<dbReference type="Proteomes" id="UP001556196">
    <property type="component" value="Unassembled WGS sequence"/>
</dbReference>
<sequence length="101" mass="10932">MADSEREGAMARLLSLALIAFAALYALALAVYLIGTFGLLGADRDPLSGVFLIPLGLPWNRFVDALPERFWPWLAAAAPLVNLAILWLLRAMALGRTGVPR</sequence>
<proteinExistence type="predicted"/>
<keyword evidence="1" id="KW-1133">Transmembrane helix</keyword>
<reference evidence="2 3" key="1">
    <citation type="submission" date="2024-06" db="EMBL/GenBank/DDBJ databases">
        <authorList>
            <person name="Tuo L."/>
        </authorList>
    </citation>
    <scope>NUCLEOTIDE SEQUENCE [LARGE SCALE GENOMIC DNA]</scope>
    <source>
        <strain evidence="2 3">ZMM04-5</strain>
    </source>
</reference>
<keyword evidence="1" id="KW-0812">Transmembrane</keyword>
<organism evidence="2 3">
    <name type="scientific">Mesorhizobium marinum</name>
    <dbReference type="NCBI Taxonomy" id="3228790"/>
    <lineage>
        <taxon>Bacteria</taxon>
        <taxon>Pseudomonadati</taxon>
        <taxon>Pseudomonadota</taxon>
        <taxon>Alphaproteobacteria</taxon>
        <taxon>Hyphomicrobiales</taxon>
        <taxon>Phyllobacteriaceae</taxon>
        <taxon>Mesorhizobium</taxon>
    </lineage>
</organism>
<accession>A0ABV3R4A0</accession>
<evidence type="ECO:0000313" key="2">
    <source>
        <dbReference type="EMBL" id="MEW9807792.1"/>
    </source>
</evidence>
<dbReference type="EMBL" id="JBFOCI010000005">
    <property type="protein sequence ID" value="MEW9807792.1"/>
    <property type="molecule type" value="Genomic_DNA"/>
</dbReference>
<protein>
    <submittedName>
        <fullName evidence="2">Uncharacterized protein</fullName>
    </submittedName>
</protein>
<name>A0ABV3R4A0_9HYPH</name>
<keyword evidence="1" id="KW-0472">Membrane</keyword>
<evidence type="ECO:0000256" key="1">
    <source>
        <dbReference type="SAM" id="Phobius"/>
    </source>
</evidence>
<keyword evidence="3" id="KW-1185">Reference proteome</keyword>
<evidence type="ECO:0000313" key="3">
    <source>
        <dbReference type="Proteomes" id="UP001556196"/>
    </source>
</evidence>
<dbReference type="RefSeq" id="WP_367724972.1">
    <property type="nucleotide sequence ID" value="NZ_JBFOCI010000005.1"/>
</dbReference>
<comment type="caution">
    <text evidence="2">The sequence shown here is derived from an EMBL/GenBank/DDBJ whole genome shotgun (WGS) entry which is preliminary data.</text>
</comment>